<reference evidence="1" key="1">
    <citation type="journal article" date="2021" name="Genome Biol. Evol.">
        <title>A High-Quality Reference Genome for a Parasitic Bivalve with Doubly Uniparental Inheritance (Bivalvia: Unionida).</title>
        <authorList>
            <person name="Smith C.H."/>
        </authorList>
    </citation>
    <scope>NUCLEOTIDE SEQUENCE</scope>
    <source>
        <strain evidence="1">CHS0354</strain>
    </source>
</reference>
<reference evidence="1" key="3">
    <citation type="submission" date="2023-05" db="EMBL/GenBank/DDBJ databases">
        <authorList>
            <person name="Smith C.H."/>
        </authorList>
    </citation>
    <scope>NUCLEOTIDE SEQUENCE</scope>
    <source>
        <strain evidence="1">CHS0354</strain>
        <tissue evidence="1">Mantle</tissue>
    </source>
</reference>
<accession>A0AAE0TGP8</accession>
<dbReference type="EMBL" id="JAEAOA010001729">
    <property type="protein sequence ID" value="KAK3609648.1"/>
    <property type="molecule type" value="Genomic_DNA"/>
</dbReference>
<reference evidence="1" key="2">
    <citation type="journal article" date="2021" name="Genome Biol. Evol.">
        <title>Developing a high-quality reference genome for a parasitic bivalve with doubly uniparental inheritance (Bivalvia: Unionida).</title>
        <authorList>
            <person name="Smith C.H."/>
        </authorList>
    </citation>
    <scope>NUCLEOTIDE SEQUENCE</scope>
    <source>
        <strain evidence="1">CHS0354</strain>
        <tissue evidence="1">Mantle</tissue>
    </source>
</reference>
<protein>
    <submittedName>
        <fullName evidence="1">Uncharacterized protein</fullName>
    </submittedName>
</protein>
<name>A0AAE0TGP8_9BIVA</name>
<dbReference type="Proteomes" id="UP001195483">
    <property type="component" value="Unassembled WGS sequence"/>
</dbReference>
<proteinExistence type="predicted"/>
<comment type="caution">
    <text evidence="1">The sequence shown here is derived from an EMBL/GenBank/DDBJ whole genome shotgun (WGS) entry which is preliminary data.</text>
</comment>
<keyword evidence="2" id="KW-1185">Reference proteome</keyword>
<dbReference type="AlphaFoldDB" id="A0AAE0TGP8"/>
<gene>
    <name evidence="1" type="ORF">CHS0354_028853</name>
</gene>
<sequence length="71" mass="8488">MPEGSGNKTCRPVWNLFYQQLCEPCQSKDNRTRIKQNKQKSHPKSNLYSTKCLRRKDNIRTSFSEVFQYML</sequence>
<organism evidence="1 2">
    <name type="scientific">Potamilus streckersoni</name>
    <dbReference type="NCBI Taxonomy" id="2493646"/>
    <lineage>
        <taxon>Eukaryota</taxon>
        <taxon>Metazoa</taxon>
        <taxon>Spiralia</taxon>
        <taxon>Lophotrochozoa</taxon>
        <taxon>Mollusca</taxon>
        <taxon>Bivalvia</taxon>
        <taxon>Autobranchia</taxon>
        <taxon>Heteroconchia</taxon>
        <taxon>Palaeoheterodonta</taxon>
        <taxon>Unionida</taxon>
        <taxon>Unionoidea</taxon>
        <taxon>Unionidae</taxon>
        <taxon>Ambleminae</taxon>
        <taxon>Lampsilini</taxon>
        <taxon>Potamilus</taxon>
    </lineage>
</organism>
<evidence type="ECO:0000313" key="2">
    <source>
        <dbReference type="Proteomes" id="UP001195483"/>
    </source>
</evidence>
<evidence type="ECO:0000313" key="1">
    <source>
        <dbReference type="EMBL" id="KAK3609648.1"/>
    </source>
</evidence>